<accession>G3MA73</accession>
<protein>
    <submittedName>
        <fullName evidence="1">Gp332</fullName>
    </submittedName>
</protein>
<name>G3MA73_9CAUD</name>
<dbReference type="KEGG" id="vg:18563547"/>
<sequence length="207" mass="24251">MNSIDKYGFIIDTNKYSGNFERELCAYVTGHIGECNVGCEEAEEYCRIFNKIKNVIIVPDSENLCERPVEICTTPNVWNNGLGFHFINGEEEIALQEYKKSAQKETEKNIKVIEGYRGKNLFHWTDEAIDKQIEIYLNLLDETLSRAEVEKYPAYQSLMIHLSSIPSNEVIKFMKKRAHEYANREDIKITSFRIKMYNDYHEKDELI</sequence>
<proteinExistence type="predicted"/>
<dbReference type="GeneID" id="18563547"/>
<organism evidence="1 2">
    <name type="scientific">Bacillus phage G</name>
    <dbReference type="NCBI Taxonomy" id="2884420"/>
    <lineage>
        <taxon>Viruses</taxon>
        <taxon>Duplodnaviria</taxon>
        <taxon>Heunggongvirae</taxon>
        <taxon>Uroviricota</taxon>
        <taxon>Caudoviricetes</taxon>
        <taxon>Donellivirus</taxon>
        <taxon>Donellivirus gee</taxon>
    </lineage>
</organism>
<dbReference type="Proteomes" id="UP000009273">
    <property type="component" value="Segment"/>
</dbReference>
<keyword evidence="2" id="KW-1185">Reference proteome</keyword>
<dbReference type="RefSeq" id="YP_009015635.1">
    <property type="nucleotide sequence ID" value="NC_023719.1"/>
</dbReference>
<reference evidence="1 2" key="1">
    <citation type="submission" date="2011-09" db="EMBL/GenBank/DDBJ databases">
        <authorList>
            <person name="Pope W.H."/>
            <person name="Pedulla M.L."/>
            <person name="Ford M.E."/>
            <person name="Peebles C.L."/>
            <person name="Hatfull G.H."/>
            <person name="Hendrix R.W."/>
        </authorList>
    </citation>
    <scope>NUCLEOTIDE SEQUENCE [LARGE SCALE GENOMIC DNA]</scope>
    <source>
        <strain evidence="1">G</strain>
    </source>
</reference>
<gene>
    <name evidence="1" type="primary">332</name>
    <name evidence="1" type="ORF">G_332</name>
</gene>
<evidence type="ECO:0000313" key="2">
    <source>
        <dbReference type="Proteomes" id="UP000009273"/>
    </source>
</evidence>
<evidence type="ECO:0000313" key="1">
    <source>
        <dbReference type="EMBL" id="AEO93591.1"/>
    </source>
</evidence>
<dbReference type="EMBL" id="JN638751">
    <property type="protein sequence ID" value="AEO93591.1"/>
    <property type="molecule type" value="Genomic_DNA"/>
</dbReference>